<feature type="signal peptide" evidence="2">
    <location>
        <begin position="1"/>
        <end position="26"/>
    </location>
</feature>
<feature type="region of interest" description="Disordered" evidence="1">
    <location>
        <begin position="36"/>
        <end position="58"/>
    </location>
</feature>
<dbReference type="EMBL" id="QICD01000015">
    <property type="protein sequence ID" value="RNL42966.1"/>
    <property type="molecule type" value="Genomic_DNA"/>
</dbReference>
<sequence length="177" mass="18041">MSSLLRAKQALLVAAMTALLALSGMALVGCGGSSDSAEPANDAAEKPSADATASDESEITSLKDLEAAMSEAYMGMTDSGEGFYYASSADGSLCIVMAAEKGGDVVSFVGPATTNGNMVTVTDIENELSLTFEVQPQDDGTLMLDMGDLGKAQVAPCKVSEVLEAMDTLDTYGNAVA</sequence>
<dbReference type="RefSeq" id="WP_123192447.1">
    <property type="nucleotide sequence ID" value="NZ_QICD01000015.1"/>
</dbReference>
<name>A0A3N0B8J4_9ACTN</name>
<dbReference type="Proteomes" id="UP000278632">
    <property type="component" value="Unassembled WGS sequence"/>
</dbReference>
<comment type="caution">
    <text evidence="3">The sequence shown here is derived from an EMBL/GenBank/DDBJ whole genome shotgun (WGS) entry which is preliminary data.</text>
</comment>
<evidence type="ECO:0000313" key="3">
    <source>
        <dbReference type="EMBL" id="RNL42966.1"/>
    </source>
</evidence>
<protein>
    <recommendedName>
        <fullName evidence="5">DUF4854 domain-containing protein</fullName>
    </recommendedName>
</protein>
<dbReference type="AlphaFoldDB" id="A0A3N0B8J4"/>
<evidence type="ECO:0000256" key="1">
    <source>
        <dbReference type="SAM" id="MobiDB-lite"/>
    </source>
</evidence>
<gene>
    <name evidence="3" type="ORF">DMP08_08260</name>
</gene>
<dbReference type="PROSITE" id="PS51257">
    <property type="entry name" value="PROKAR_LIPOPROTEIN"/>
    <property type="match status" value="1"/>
</dbReference>
<keyword evidence="4" id="KW-1185">Reference proteome</keyword>
<evidence type="ECO:0008006" key="5">
    <source>
        <dbReference type="Google" id="ProtNLM"/>
    </source>
</evidence>
<evidence type="ECO:0000313" key="4">
    <source>
        <dbReference type="Proteomes" id="UP000278632"/>
    </source>
</evidence>
<keyword evidence="2" id="KW-0732">Signal</keyword>
<reference evidence="4" key="1">
    <citation type="submission" date="2018-05" db="EMBL/GenBank/DDBJ databases">
        <title>Genome Sequencing of selected type strains of the family Eggerthellaceae.</title>
        <authorList>
            <person name="Danylec N."/>
            <person name="Stoll D.A."/>
            <person name="Doetsch A."/>
            <person name="Huch M."/>
        </authorList>
    </citation>
    <scope>NUCLEOTIDE SEQUENCE [LARGE SCALE GENOMIC DNA]</scope>
    <source>
        <strain evidence="4">DSM 16106</strain>
    </source>
</reference>
<organism evidence="3 4">
    <name type="scientific">Paraeggerthella hongkongensis</name>
    <dbReference type="NCBI Taxonomy" id="230658"/>
    <lineage>
        <taxon>Bacteria</taxon>
        <taxon>Bacillati</taxon>
        <taxon>Actinomycetota</taxon>
        <taxon>Coriobacteriia</taxon>
        <taxon>Eggerthellales</taxon>
        <taxon>Eggerthellaceae</taxon>
        <taxon>Paraeggerthella</taxon>
    </lineage>
</organism>
<proteinExistence type="predicted"/>
<evidence type="ECO:0000256" key="2">
    <source>
        <dbReference type="SAM" id="SignalP"/>
    </source>
</evidence>
<feature type="chain" id="PRO_5038414721" description="DUF4854 domain-containing protein" evidence="2">
    <location>
        <begin position="27"/>
        <end position="177"/>
    </location>
</feature>
<accession>A0A3N0B8J4</accession>